<evidence type="ECO:0000313" key="3">
    <source>
        <dbReference type="Proteomes" id="UP000239936"/>
    </source>
</evidence>
<proteinExistence type="predicted"/>
<protein>
    <submittedName>
        <fullName evidence="2">Uncharacterized protein</fullName>
    </submittedName>
</protein>
<keyword evidence="1" id="KW-1133">Transmembrane helix</keyword>
<comment type="caution">
    <text evidence="2">The sequence shown here is derived from an EMBL/GenBank/DDBJ whole genome shotgun (WGS) entry which is preliminary data.</text>
</comment>
<dbReference type="OrthoDB" id="6174490at2"/>
<dbReference type="AlphaFoldDB" id="A0A2S7XQA2"/>
<keyword evidence="1" id="KW-0472">Membrane</keyword>
<accession>A0A2S7XQA2</accession>
<feature type="transmembrane region" description="Helical" evidence="1">
    <location>
        <begin position="29"/>
        <end position="54"/>
    </location>
</feature>
<evidence type="ECO:0000256" key="1">
    <source>
        <dbReference type="SAM" id="Phobius"/>
    </source>
</evidence>
<name>A0A2S7XQA2_9GAMM</name>
<sequence>MILRKRNSVAVIILLGVVSKNKGVSMLPITKVMFFVLCLLFGLSVPAADLNLIVEHELIDGKVFIKGITNLPPRTKLGVTLSSKIGGYSAQDYDIFVESDGSFISKDFTNKTLPLFGNYTAEIVTYLNGAWHNKSTLAELGKYSGKGIESGKMLVIYDFSVGTDSNGNAKNLSQEKNLRYEDLVKDFCYALQATMVCKDLNMRIDTETKIEYKVGMKIRGPESPYNQACVKGLSLAFDDEKRGICSKAWKKFGCYGTTIPRLIQENPFRKSDGIFCKF</sequence>
<keyword evidence="3" id="KW-1185">Reference proteome</keyword>
<dbReference type="Proteomes" id="UP000239936">
    <property type="component" value="Unassembled WGS sequence"/>
</dbReference>
<reference evidence="2 3" key="1">
    <citation type="submission" date="2018-01" db="EMBL/GenBank/DDBJ databases">
        <title>The complete genome sequence of Chromatium okenii LaCa, a purple sulfur bacterium with a turbulent life.</title>
        <authorList>
            <person name="Luedin S.M."/>
            <person name="Liechti N."/>
            <person name="Storelli N."/>
            <person name="Danza F."/>
            <person name="Wittwer M."/>
            <person name="Pothier J.F."/>
            <person name="Tonolla M.A."/>
        </authorList>
    </citation>
    <scope>NUCLEOTIDE SEQUENCE [LARGE SCALE GENOMIC DNA]</scope>
    <source>
        <strain evidence="2 3">LaCa</strain>
    </source>
</reference>
<organism evidence="2 3">
    <name type="scientific">Chromatium okenii</name>
    <dbReference type="NCBI Taxonomy" id="61644"/>
    <lineage>
        <taxon>Bacteria</taxon>
        <taxon>Pseudomonadati</taxon>
        <taxon>Pseudomonadota</taxon>
        <taxon>Gammaproteobacteria</taxon>
        <taxon>Chromatiales</taxon>
        <taxon>Chromatiaceae</taxon>
        <taxon>Chromatium</taxon>
    </lineage>
</organism>
<gene>
    <name evidence="2" type="ORF">CXB77_16270</name>
</gene>
<dbReference type="RefSeq" id="WP_105074651.1">
    <property type="nucleotide sequence ID" value="NZ_JAFLKP010000065.1"/>
</dbReference>
<dbReference type="EMBL" id="PPGH01000037">
    <property type="protein sequence ID" value="PQJ95638.1"/>
    <property type="molecule type" value="Genomic_DNA"/>
</dbReference>
<evidence type="ECO:0000313" key="2">
    <source>
        <dbReference type="EMBL" id="PQJ95638.1"/>
    </source>
</evidence>
<keyword evidence="1" id="KW-0812">Transmembrane</keyword>